<dbReference type="FunFam" id="2.60.370.10:FF:000001">
    <property type="entry name" value="COX11 cytochrome c oxidase assembly homolog"/>
    <property type="match status" value="1"/>
</dbReference>
<accession>A0A844XG82</accession>
<reference evidence="11 12" key="2">
    <citation type="submission" date="2020-02" db="EMBL/GenBank/DDBJ databases">
        <title>Erythrobacter dongmakensis sp. nov., isolated from a tidal mudflat.</title>
        <authorList>
            <person name="Kim I.S."/>
        </authorList>
    </citation>
    <scope>NUCLEOTIDE SEQUENCE [LARGE SCALE GENOMIC DNA]</scope>
    <source>
        <strain evidence="11 12">GH3-10</strain>
    </source>
</reference>
<comment type="subcellular location">
    <subcellularLocation>
        <location evidence="2 10">Cell inner membrane</location>
        <topology evidence="2 10">Single-pass type II membrane protein</topology>
        <orientation evidence="2 10">Periplasmic side</orientation>
    </subcellularLocation>
</comment>
<dbReference type="AlphaFoldDB" id="A0A844XG82"/>
<keyword evidence="9 10" id="KW-0472">Membrane</keyword>
<keyword evidence="10" id="KW-1003">Cell membrane</keyword>
<dbReference type="GO" id="GO:0005507">
    <property type="term" value="F:copper ion binding"/>
    <property type="evidence" value="ECO:0007669"/>
    <property type="project" value="InterPro"/>
</dbReference>
<keyword evidence="10" id="KW-0997">Cell inner membrane</keyword>
<evidence type="ECO:0000256" key="4">
    <source>
        <dbReference type="ARBA" id="ARBA00015384"/>
    </source>
</evidence>
<dbReference type="GO" id="GO:0005886">
    <property type="term" value="C:plasma membrane"/>
    <property type="evidence" value="ECO:0007669"/>
    <property type="project" value="UniProtKB-SubCell"/>
</dbReference>
<evidence type="ECO:0000256" key="8">
    <source>
        <dbReference type="ARBA" id="ARBA00023008"/>
    </source>
</evidence>
<dbReference type="PANTHER" id="PTHR21320:SF3">
    <property type="entry name" value="CYTOCHROME C OXIDASE ASSEMBLY PROTEIN COX11, MITOCHONDRIAL-RELATED"/>
    <property type="match status" value="1"/>
</dbReference>
<dbReference type="InterPro" id="IPR023471">
    <property type="entry name" value="CtaG/Cox11_dom_sf"/>
</dbReference>
<dbReference type="GO" id="GO:0008535">
    <property type="term" value="P:respiratory chain complex IV assembly"/>
    <property type="evidence" value="ECO:0007669"/>
    <property type="project" value="UniProtKB-UniRule"/>
</dbReference>
<proteinExistence type="inferred from homology"/>
<keyword evidence="8 10" id="KW-0186">Copper</keyword>
<comment type="caution">
    <text evidence="11">The sequence shown here is derived from an EMBL/GenBank/DDBJ whole genome shotgun (WGS) entry which is preliminary data.</text>
</comment>
<dbReference type="RefSeq" id="WP_160486126.1">
    <property type="nucleotide sequence ID" value="NZ_WUBR01000002.1"/>
</dbReference>
<evidence type="ECO:0000256" key="1">
    <source>
        <dbReference type="ARBA" id="ARBA00004007"/>
    </source>
</evidence>
<organism evidence="11 12">
    <name type="scientific">Aurantiacibacter rhizosphaerae</name>
    <dbReference type="NCBI Taxonomy" id="2691582"/>
    <lineage>
        <taxon>Bacteria</taxon>
        <taxon>Pseudomonadati</taxon>
        <taxon>Pseudomonadota</taxon>
        <taxon>Alphaproteobacteria</taxon>
        <taxon>Sphingomonadales</taxon>
        <taxon>Erythrobacteraceae</taxon>
        <taxon>Aurantiacibacter</taxon>
    </lineage>
</organism>
<keyword evidence="6 10" id="KW-0735">Signal-anchor</keyword>
<sequence length="193" mass="21161">MSTLSLEDRNKRTMLIAFGMALAMLGLGYAAVPLYNLFCSVTGFGGTTQVASEADAALAERLAASAGGTTYSIRFDANTSRNMPWEFKPVQVTDTVAIGQRDMAFYTARNDSSVPITGTATFNVEPEQAGRYFNKIQCFCFTEQTLQPGEEIRMPVLYYVDPAALDDPNMEGVEQITLSYTFHRASESEKNPS</sequence>
<comment type="similarity">
    <text evidence="3 10">Belongs to the COX11/CtaG family.</text>
</comment>
<evidence type="ECO:0000256" key="10">
    <source>
        <dbReference type="HAMAP-Rule" id="MF_00155"/>
    </source>
</evidence>
<reference evidence="11 12" key="1">
    <citation type="submission" date="2019-12" db="EMBL/GenBank/DDBJ databases">
        <authorList>
            <person name="Lee S.D."/>
        </authorList>
    </citation>
    <scope>NUCLEOTIDE SEQUENCE [LARGE SCALE GENOMIC DNA]</scope>
    <source>
        <strain evidence="11 12">GH3-10</strain>
    </source>
</reference>
<feature type="topological domain" description="Periplasmic" evidence="10">
    <location>
        <begin position="32"/>
        <end position="193"/>
    </location>
</feature>
<keyword evidence="7 10" id="KW-1133">Transmembrane helix</keyword>
<evidence type="ECO:0000256" key="5">
    <source>
        <dbReference type="ARBA" id="ARBA00022692"/>
    </source>
</evidence>
<evidence type="ECO:0000313" key="12">
    <source>
        <dbReference type="Proteomes" id="UP000461409"/>
    </source>
</evidence>
<comment type="function">
    <text evidence="1 10">Exerts its effect at some terminal stage of cytochrome c oxidase synthesis, probably by being involved in the insertion of the copper B into subunit I.</text>
</comment>
<evidence type="ECO:0000256" key="3">
    <source>
        <dbReference type="ARBA" id="ARBA00009620"/>
    </source>
</evidence>
<dbReference type="EMBL" id="WUBR01000002">
    <property type="protein sequence ID" value="MWV28535.1"/>
    <property type="molecule type" value="Genomic_DNA"/>
</dbReference>
<dbReference type="Gene3D" id="2.60.370.10">
    <property type="entry name" value="Ctag/Cox11"/>
    <property type="match status" value="1"/>
</dbReference>
<evidence type="ECO:0000256" key="9">
    <source>
        <dbReference type="ARBA" id="ARBA00023136"/>
    </source>
</evidence>
<evidence type="ECO:0000256" key="6">
    <source>
        <dbReference type="ARBA" id="ARBA00022968"/>
    </source>
</evidence>
<protein>
    <recommendedName>
        <fullName evidence="4 10">Cytochrome c oxidase assembly protein CtaG</fullName>
    </recommendedName>
</protein>
<dbReference type="PIRSF" id="PIRSF005413">
    <property type="entry name" value="COX11"/>
    <property type="match status" value="1"/>
</dbReference>
<keyword evidence="5 10" id="KW-0812">Transmembrane</keyword>
<dbReference type="InterPro" id="IPR007533">
    <property type="entry name" value="Cyt_c_oxidase_assmbl_CtaG"/>
</dbReference>
<dbReference type="NCBIfam" id="NF003465">
    <property type="entry name" value="PRK05089.1"/>
    <property type="match status" value="1"/>
</dbReference>
<feature type="topological domain" description="Cytoplasmic" evidence="10">
    <location>
        <begin position="1"/>
        <end position="9"/>
    </location>
</feature>
<dbReference type="Proteomes" id="UP000461409">
    <property type="component" value="Unassembled WGS sequence"/>
</dbReference>
<gene>
    <name evidence="10" type="primary">ctaG</name>
    <name evidence="11" type="ORF">GRF63_11530</name>
</gene>
<dbReference type="Pfam" id="PF04442">
    <property type="entry name" value="CtaG_Cox11"/>
    <property type="match status" value="1"/>
</dbReference>
<name>A0A844XG82_9SPHN</name>
<dbReference type="PANTHER" id="PTHR21320">
    <property type="entry name" value="CYTOCHROME C OXIDASE ASSEMBLY PROTEIN COX11-RELATED"/>
    <property type="match status" value="1"/>
</dbReference>
<evidence type="ECO:0000313" key="11">
    <source>
        <dbReference type="EMBL" id="MWV28535.1"/>
    </source>
</evidence>
<evidence type="ECO:0000256" key="7">
    <source>
        <dbReference type="ARBA" id="ARBA00022989"/>
    </source>
</evidence>
<dbReference type="SUPFAM" id="SSF110111">
    <property type="entry name" value="Ctag/Cox11"/>
    <property type="match status" value="1"/>
</dbReference>
<dbReference type="HAMAP" id="MF_00155">
    <property type="entry name" value="CtaG"/>
    <property type="match status" value="1"/>
</dbReference>
<evidence type="ECO:0000256" key="2">
    <source>
        <dbReference type="ARBA" id="ARBA00004382"/>
    </source>
</evidence>
<keyword evidence="12" id="KW-1185">Reference proteome</keyword>